<evidence type="ECO:0000256" key="4">
    <source>
        <dbReference type="HAMAP-Rule" id="MF_00724"/>
    </source>
</evidence>
<dbReference type="PANTHER" id="PTHR34653">
    <property type="match status" value="1"/>
</dbReference>
<keyword evidence="7" id="KW-1185">Reference proteome</keyword>
<dbReference type="GO" id="GO:0009425">
    <property type="term" value="C:bacterial-type flagellum basal body"/>
    <property type="evidence" value="ECO:0007669"/>
    <property type="project" value="UniProtKB-SubCell"/>
</dbReference>
<dbReference type="GO" id="GO:0071973">
    <property type="term" value="P:bacterial-type flagellum-dependent cell motility"/>
    <property type="evidence" value="ECO:0007669"/>
    <property type="project" value="InterPro"/>
</dbReference>
<dbReference type="PRINTS" id="PR01006">
    <property type="entry name" value="FLGHOOKFLIE"/>
</dbReference>
<comment type="subcellular location">
    <subcellularLocation>
        <location evidence="1 4">Bacterial flagellum basal body</location>
    </subcellularLocation>
</comment>
<protein>
    <recommendedName>
        <fullName evidence="4 5">Flagellar hook-basal body complex protein FliE</fullName>
    </recommendedName>
</protein>
<keyword evidence="3 4" id="KW-0975">Bacterial flagellum</keyword>
<dbReference type="OrthoDB" id="285952at2"/>
<dbReference type="PANTHER" id="PTHR34653:SF1">
    <property type="entry name" value="FLAGELLAR HOOK-BASAL BODY COMPLEX PROTEIN FLIE"/>
    <property type="match status" value="1"/>
</dbReference>
<dbReference type="GO" id="GO:0005198">
    <property type="term" value="F:structural molecule activity"/>
    <property type="evidence" value="ECO:0007669"/>
    <property type="project" value="UniProtKB-UniRule"/>
</dbReference>
<dbReference type="Pfam" id="PF02049">
    <property type="entry name" value="FliE"/>
    <property type="match status" value="1"/>
</dbReference>
<keyword evidence="6" id="KW-0966">Cell projection</keyword>
<keyword evidence="6" id="KW-0282">Flagellum</keyword>
<dbReference type="HAMAP" id="MF_00724">
    <property type="entry name" value="FliE"/>
    <property type="match status" value="1"/>
</dbReference>
<dbReference type="Proteomes" id="UP000184139">
    <property type="component" value="Unassembled WGS sequence"/>
</dbReference>
<comment type="similarity">
    <text evidence="2 4">Belongs to the FliE family.</text>
</comment>
<dbReference type="InterPro" id="IPR001624">
    <property type="entry name" value="FliE"/>
</dbReference>
<gene>
    <name evidence="4" type="primary">fliE</name>
    <name evidence="6" type="ORF">SAMN02745124_00960</name>
</gene>
<dbReference type="AlphaFoldDB" id="A0A1M5U328"/>
<reference evidence="6 7" key="1">
    <citation type="submission" date="2016-11" db="EMBL/GenBank/DDBJ databases">
        <authorList>
            <person name="Jaros S."/>
            <person name="Januszkiewicz K."/>
            <person name="Wedrychowicz H."/>
        </authorList>
    </citation>
    <scope>NUCLEOTIDE SEQUENCE [LARGE SCALE GENOMIC DNA]</scope>
    <source>
        <strain evidence="6 7">DSM 9705</strain>
    </source>
</reference>
<dbReference type="STRING" id="1121409.SAMN02745124_00960"/>
<evidence type="ECO:0000256" key="5">
    <source>
        <dbReference type="NCBIfam" id="TIGR00205"/>
    </source>
</evidence>
<organism evidence="6 7">
    <name type="scientific">Desulfofustis glycolicus DSM 9705</name>
    <dbReference type="NCBI Taxonomy" id="1121409"/>
    <lineage>
        <taxon>Bacteria</taxon>
        <taxon>Pseudomonadati</taxon>
        <taxon>Thermodesulfobacteriota</taxon>
        <taxon>Desulfobulbia</taxon>
        <taxon>Desulfobulbales</taxon>
        <taxon>Desulfocapsaceae</taxon>
        <taxon>Desulfofustis</taxon>
    </lineage>
</organism>
<evidence type="ECO:0000313" key="6">
    <source>
        <dbReference type="EMBL" id="SHH57073.1"/>
    </source>
</evidence>
<dbReference type="EMBL" id="FQXS01000004">
    <property type="protein sequence ID" value="SHH57073.1"/>
    <property type="molecule type" value="Genomic_DNA"/>
</dbReference>
<evidence type="ECO:0000313" key="7">
    <source>
        <dbReference type="Proteomes" id="UP000184139"/>
    </source>
</evidence>
<accession>A0A1M5U328</accession>
<proteinExistence type="inferred from homology"/>
<evidence type="ECO:0000256" key="1">
    <source>
        <dbReference type="ARBA" id="ARBA00004117"/>
    </source>
</evidence>
<evidence type="ECO:0000256" key="2">
    <source>
        <dbReference type="ARBA" id="ARBA00009272"/>
    </source>
</evidence>
<dbReference type="NCBIfam" id="TIGR00205">
    <property type="entry name" value="fliE"/>
    <property type="match status" value="1"/>
</dbReference>
<dbReference type="GO" id="GO:0003774">
    <property type="term" value="F:cytoskeletal motor activity"/>
    <property type="evidence" value="ECO:0007669"/>
    <property type="project" value="InterPro"/>
</dbReference>
<name>A0A1M5U328_9BACT</name>
<keyword evidence="6" id="KW-0969">Cilium</keyword>
<dbReference type="RefSeq" id="WP_073373759.1">
    <property type="nucleotide sequence ID" value="NZ_FQXS01000004.1"/>
</dbReference>
<sequence length="101" mass="11261">MTITPLPPAGANTALPINRIDGEAITASRNDFTSFLENSIDQVNQAMSRGDRSIEMLHSGQAQSLHEVMIAVEEADISLRMFVQIRNKALQAYEEIMRMQI</sequence>
<evidence type="ECO:0000256" key="3">
    <source>
        <dbReference type="ARBA" id="ARBA00023143"/>
    </source>
</evidence>